<dbReference type="GO" id="GO:0019521">
    <property type="term" value="P:D-gluconate metabolic process"/>
    <property type="evidence" value="ECO:0007669"/>
    <property type="project" value="UniProtKB-KW"/>
</dbReference>
<evidence type="ECO:0000256" key="9">
    <source>
        <dbReference type="ARBA" id="ARBA00048090"/>
    </source>
</evidence>
<comment type="caution">
    <text evidence="11">The sequence shown here is derived from an EMBL/GenBank/DDBJ whole genome shotgun (WGS) entry which is preliminary data.</text>
</comment>
<dbReference type="PANTHER" id="PTHR43442">
    <property type="entry name" value="GLUCONOKINASE-RELATED"/>
    <property type="match status" value="1"/>
</dbReference>
<dbReference type="Gene3D" id="3.40.50.300">
    <property type="entry name" value="P-loop containing nucleotide triphosphate hydrolases"/>
    <property type="match status" value="1"/>
</dbReference>
<dbReference type="GO" id="GO:0005737">
    <property type="term" value="C:cytoplasm"/>
    <property type="evidence" value="ECO:0007669"/>
    <property type="project" value="TreeGrafter"/>
</dbReference>
<keyword evidence="7 10" id="KW-0067">ATP-binding</keyword>
<protein>
    <recommendedName>
        <fullName evidence="3 10">Gluconokinase</fullName>
        <ecNumber evidence="3 10">2.7.1.12</ecNumber>
    </recommendedName>
</protein>
<keyword evidence="8" id="KW-0311">Gluconate utilization</keyword>
<dbReference type="GO" id="GO:0005524">
    <property type="term" value="F:ATP binding"/>
    <property type="evidence" value="ECO:0007669"/>
    <property type="project" value="UniProtKB-KW"/>
</dbReference>
<evidence type="ECO:0000313" key="12">
    <source>
        <dbReference type="Proteomes" id="UP000326852"/>
    </source>
</evidence>
<gene>
    <name evidence="11" type="ORF">GD627_00910</name>
</gene>
<dbReference type="InterPro" id="IPR027417">
    <property type="entry name" value="P-loop_NTPase"/>
</dbReference>
<evidence type="ECO:0000256" key="7">
    <source>
        <dbReference type="ARBA" id="ARBA00022840"/>
    </source>
</evidence>
<comment type="catalytic activity">
    <reaction evidence="9 10">
        <text>D-gluconate + ATP = 6-phospho-D-gluconate + ADP + H(+)</text>
        <dbReference type="Rhea" id="RHEA:19433"/>
        <dbReference type="ChEBI" id="CHEBI:15378"/>
        <dbReference type="ChEBI" id="CHEBI:18391"/>
        <dbReference type="ChEBI" id="CHEBI:30616"/>
        <dbReference type="ChEBI" id="CHEBI:58759"/>
        <dbReference type="ChEBI" id="CHEBI:456216"/>
        <dbReference type="EC" id="2.7.1.12"/>
    </reaction>
</comment>
<dbReference type="AlphaFoldDB" id="A0A5N6MTP6"/>
<comment type="pathway">
    <text evidence="1">Carbohydrate acid metabolism.</text>
</comment>
<dbReference type="NCBIfam" id="TIGR01313">
    <property type="entry name" value="therm_gnt_kin"/>
    <property type="match status" value="1"/>
</dbReference>
<dbReference type="RefSeq" id="WP_152270989.1">
    <property type="nucleotide sequence ID" value="NZ_VTFX01000001.1"/>
</dbReference>
<dbReference type="PANTHER" id="PTHR43442:SF3">
    <property type="entry name" value="GLUCONOKINASE-RELATED"/>
    <property type="match status" value="1"/>
</dbReference>
<evidence type="ECO:0000256" key="5">
    <source>
        <dbReference type="ARBA" id="ARBA00022741"/>
    </source>
</evidence>
<dbReference type="InterPro" id="IPR006001">
    <property type="entry name" value="Therm_gnt_kin"/>
</dbReference>
<dbReference type="FunFam" id="3.40.50.300:FF:000522">
    <property type="entry name" value="Gluconokinase"/>
    <property type="match status" value="1"/>
</dbReference>
<dbReference type="Proteomes" id="UP000326852">
    <property type="component" value="Unassembled WGS sequence"/>
</dbReference>
<evidence type="ECO:0000256" key="8">
    <source>
        <dbReference type="ARBA" id="ARBA00023064"/>
    </source>
</evidence>
<evidence type="ECO:0000256" key="2">
    <source>
        <dbReference type="ARBA" id="ARBA00008420"/>
    </source>
</evidence>
<organism evidence="11 12">
    <name type="scientific">Arthrobacter yangruifuii</name>
    <dbReference type="NCBI Taxonomy" id="2606616"/>
    <lineage>
        <taxon>Bacteria</taxon>
        <taxon>Bacillati</taxon>
        <taxon>Actinomycetota</taxon>
        <taxon>Actinomycetes</taxon>
        <taxon>Micrococcales</taxon>
        <taxon>Micrococcaceae</taxon>
        <taxon>Arthrobacter</taxon>
    </lineage>
</organism>
<dbReference type="CDD" id="cd02021">
    <property type="entry name" value="GntK"/>
    <property type="match status" value="1"/>
</dbReference>
<name>A0A5N6MTP6_9MICC</name>
<evidence type="ECO:0000256" key="3">
    <source>
        <dbReference type="ARBA" id="ARBA00012054"/>
    </source>
</evidence>
<reference evidence="11 12" key="1">
    <citation type="submission" date="2019-08" db="EMBL/GenBank/DDBJ databases">
        <title>Arthrobacter sp. nov., isolated from plateau pika and Tibetan wild ass.</title>
        <authorList>
            <person name="Ge Y."/>
        </authorList>
    </citation>
    <scope>NUCLEOTIDE SEQUENCE [LARGE SCALE GENOMIC DNA]</scope>
    <source>
        <strain evidence="11 12">785</strain>
    </source>
</reference>
<comment type="similarity">
    <text evidence="2 10">Belongs to the gluconokinase GntK/GntV family.</text>
</comment>
<evidence type="ECO:0000256" key="6">
    <source>
        <dbReference type="ARBA" id="ARBA00022777"/>
    </source>
</evidence>
<evidence type="ECO:0000256" key="4">
    <source>
        <dbReference type="ARBA" id="ARBA00022679"/>
    </source>
</evidence>
<evidence type="ECO:0000256" key="1">
    <source>
        <dbReference type="ARBA" id="ARBA00004761"/>
    </source>
</evidence>
<keyword evidence="12" id="KW-1185">Reference proteome</keyword>
<accession>A0A5N6MTP6</accession>
<dbReference type="SUPFAM" id="SSF52540">
    <property type="entry name" value="P-loop containing nucleoside triphosphate hydrolases"/>
    <property type="match status" value="1"/>
</dbReference>
<sequence length="172" mass="18663">MPSTAQHLVIMGVAGSGKTTIANLLSKRLGWIAAEADEFHPAVNIAKMSAGVPLDDDDRWPWLFAIRDWMGAQAKNGRCTIVTCSALKRTYRNVLAQAPGEVAFVHLDGSGELLAQRMKTRTGHFMPPSLLPSQLNTLEPLSPEEAGLRIEISNSPEEIVDAILQHLGWAVA</sequence>
<keyword evidence="4 10" id="KW-0808">Transferase</keyword>
<keyword evidence="6 10" id="KW-0418">Kinase</keyword>
<evidence type="ECO:0000313" key="11">
    <source>
        <dbReference type="EMBL" id="KAD4059701.1"/>
    </source>
</evidence>
<keyword evidence="5 10" id="KW-0547">Nucleotide-binding</keyword>
<proteinExistence type="inferred from homology"/>
<dbReference type="EC" id="2.7.1.12" evidence="3 10"/>
<dbReference type="GO" id="GO:0046316">
    <property type="term" value="F:gluconokinase activity"/>
    <property type="evidence" value="ECO:0007669"/>
    <property type="project" value="UniProtKB-EC"/>
</dbReference>
<dbReference type="EMBL" id="VTFX01000001">
    <property type="protein sequence ID" value="KAD4059701.1"/>
    <property type="molecule type" value="Genomic_DNA"/>
</dbReference>
<evidence type="ECO:0000256" key="10">
    <source>
        <dbReference type="RuleBase" id="RU363066"/>
    </source>
</evidence>